<dbReference type="SMART" id="SM00324">
    <property type="entry name" value="RhoGAP"/>
    <property type="match status" value="1"/>
</dbReference>
<dbReference type="PANTHER" id="PTHR45876:SF8">
    <property type="entry name" value="FI04035P"/>
    <property type="match status" value="1"/>
</dbReference>
<dbReference type="SUPFAM" id="SSF48350">
    <property type="entry name" value="GTPase activation domain, GAP"/>
    <property type="match status" value="1"/>
</dbReference>
<evidence type="ECO:0000313" key="4">
    <source>
        <dbReference type="Proteomes" id="UP000179807"/>
    </source>
</evidence>
<organism evidence="3 4">
    <name type="scientific">Tritrichomonas foetus</name>
    <dbReference type="NCBI Taxonomy" id="1144522"/>
    <lineage>
        <taxon>Eukaryota</taxon>
        <taxon>Metamonada</taxon>
        <taxon>Parabasalia</taxon>
        <taxon>Tritrichomonadida</taxon>
        <taxon>Tritrichomonadidae</taxon>
        <taxon>Tritrichomonas</taxon>
    </lineage>
</organism>
<evidence type="ECO:0000256" key="1">
    <source>
        <dbReference type="SAM" id="MobiDB-lite"/>
    </source>
</evidence>
<dbReference type="EMBL" id="MLAK01001065">
    <property type="protein sequence ID" value="OHS98275.1"/>
    <property type="molecule type" value="Genomic_DNA"/>
</dbReference>
<accession>A0A1J4JL30</accession>
<dbReference type="GO" id="GO:0007165">
    <property type="term" value="P:signal transduction"/>
    <property type="evidence" value="ECO:0007669"/>
    <property type="project" value="InterPro"/>
</dbReference>
<evidence type="ECO:0000313" key="3">
    <source>
        <dbReference type="EMBL" id="OHS98275.1"/>
    </source>
</evidence>
<dbReference type="AlphaFoldDB" id="A0A1J4JL30"/>
<dbReference type="Pfam" id="PF00620">
    <property type="entry name" value="RhoGAP"/>
    <property type="match status" value="1"/>
</dbReference>
<dbReference type="PANTHER" id="PTHR45876">
    <property type="entry name" value="FI04035P"/>
    <property type="match status" value="1"/>
</dbReference>
<dbReference type="GO" id="GO:0005096">
    <property type="term" value="F:GTPase activator activity"/>
    <property type="evidence" value="ECO:0007669"/>
    <property type="project" value="TreeGrafter"/>
</dbReference>
<feature type="compositionally biased region" description="Low complexity" evidence="1">
    <location>
        <begin position="67"/>
        <end position="85"/>
    </location>
</feature>
<dbReference type="Gene3D" id="1.10.555.10">
    <property type="entry name" value="Rho GTPase activation protein"/>
    <property type="match status" value="1"/>
</dbReference>
<sequence length="566" mass="64693">MELCYKVKAIGNPMPFYYYPSKKASSWIYNSDFRLVDPPDGFYADPPAPTYVDVRERGVKGQRPRTRSSSTHSTASKENNNTSSKTSDRVNSKIVKTIQNLDNDENEEFNYMLYSYLEGNDKIPLSFMKMPYFPSDIFVLFDGPTIKKNLTDLMKLKNWSVSKSSTKQNNTKLNNRPGSPKSEKSEEKFEKKKEVPIKKGISIEDIINPANKTLHGTILNDTPNNLSSHIVNLTKTCRSFITQSDYTRIVDIIKRIETHPDVLSDLAVFMMSQTNSKQANQSIKNAWELFTIIISRFKIENDFLNKILRSYFAIVASSVKSTNEIRNFAMICLFRLSCENTPIIKYDPTAPLLFFSDCCSPKHLFGVSLGEVLYKERVLNESAKSPTLVPFIIRKLVTKLILSGAFKTREIFNQKSISHTEKVATIQRLNKGDWEIDVANIHTVAAILKHFLKNLQEPLLPNSMVDKLDPEMEGYKCVQLANTLPNENMDTLMYIVGFLQELSTHERETLMNTKRLAAAVAPSLARKPPIDQFKSDDLLQYQRSLERFLLCLINDWNTEEVYNADA</sequence>
<dbReference type="InterPro" id="IPR000198">
    <property type="entry name" value="RhoGAP_dom"/>
</dbReference>
<name>A0A1J4JL30_9EUKA</name>
<comment type="caution">
    <text evidence="3">The sequence shown here is derived from an EMBL/GenBank/DDBJ whole genome shotgun (WGS) entry which is preliminary data.</text>
</comment>
<feature type="region of interest" description="Disordered" evidence="1">
    <location>
        <begin position="164"/>
        <end position="193"/>
    </location>
</feature>
<dbReference type="RefSeq" id="XP_068351412.1">
    <property type="nucleotide sequence ID" value="XM_068510194.1"/>
</dbReference>
<protein>
    <recommendedName>
        <fullName evidence="2">Rho-GAP domain-containing protein</fullName>
    </recommendedName>
</protein>
<dbReference type="CDD" id="cd00159">
    <property type="entry name" value="RhoGAP"/>
    <property type="match status" value="1"/>
</dbReference>
<feature type="region of interest" description="Disordered" evidence="1">
    <location>
        <begin position="56"/>
        <end position="91"/>
    </location>
</feature>
<reference evidence="3" key="1">
    <citation type="submission" date="2016-10" db="EMBL/GenBank/DDBJ databases">
        <authorList>
            <person name="Benchimol M."/>
            <person name="Almeida L.G."/>
            <person name="Vasconcelos A.T."/>
            <person name="Perreira-Neves A."/>
            <person name="Rosa I.A."/>
            <person name="Tasca T."/>
            <person name="Bogo M.R."/>
            <person name="de Souza W."/>
        </authorList>
    </citation>
    <scope>NUCLEOTIDE SEQUENCE [LARGE SCALE GENOMIC DNA]</scope>
    <source>
        <strain evidence="3">K</strain>
    </source>
</reference>
<feature type="compositionally biased region" description="Polar residues" evidence="1">
    <location>
        <begin position="164"/>
        <end position="176"/>
    </location>
</feature>
<dbReference type="GeneID" id="94844898"/>
<dbReference type="Proteomes" id="UP000179807">
    <property type="component" value="Unassembled WGS sequence"/>
</dbReference>
<dbReference type="InterPro" id="IPR008936">
    <property type="entry name" value="Rho_GTPase_activation_prot"/>
</dbReference>
<dbReference type="GO" id="GO:0005737">
    <property type="term" value="C:cytoplasm"/>
    <property type="evidence" value="ECO:0007669"/>
    <property type="project" value="TreeGrafter"/>
</dbReference>
<feature type="domain" description="Rho-GAP" evidence="2">
    <location>
        <begin position="367"/>
        <end position="560"/>
    </location>
</feature>
<proteinExistence type="predicted"/>
<dbReference type="VEuPathDB" id="TrichDB:TRFO_35340"/>
<gene>
    <name evidence="3" type="ORF">TRFO_35340</name>
</gene>
<dbReference type="OrthoDB" id="437889at2759"/>
<evidence type="ECO:0000259" key="2">
    <source>
        <dbReference type="PROSITE" id="PS50238"/>
    </source>
</evidence>
<feature type="compositionally biased region" description="Basic and acidic residues" evidence="1">
    <location>
        <begin position="181"/>
        <end position="193"/>
    </location>
</feature>
<dbReference type="PROSITE" id="PS50238">
    <property type="entry name" value="RHOGAP"/>
    <property type="match status" value="1"/>
</dbReference>
<keyword evidence="4" id="KW-1185">Reference proteome</keyword>